<gene>
    <name evidence="1" type="ORF">Glove_87g108</name>
</gene>
<dbReference type="Proteomes" id="UP000266861">
    <property type="component" value="Unassembled WGS sequence"/>
</dbReference>
<accession>A0A397JFW1</accession>
<dbReference type="InterPro" id="IPR011990">
    <property type="entry name" value="TPR-like_helical_dom_sf"/>
</dbReference>
<name>A0A397JFW1_9GLOM</name>
<comment type="caution">
    <text evidence="1">The sequence shown here is derived from an EMBL/GenBank/DDBJ whole genome shotgun (WGS) entry which is preliminary data.</text>
</comment>
<protein>
    <submittedName>
        <fullName evidence="1">Uncharacterized protein</fullName>
    </submittedName>
</protein>
<organism evidence="1 2">
    <name type="scientific">Diversispora epigaea</name>
    <dbReference type="NCBI Taxonomy" id="1348612"/>
    <lineage>
        <taxon>Eukaryota</taxon>
        <taxon>Fungi</taxon>
        <taxon>Fungi incertae sedis</taxon>
        <taxon>Mucoromycota</taxon>
        <taxon>Glomeromycotina</taxon>
        <taxon>Glomeromycetes</taxon>
        <taxon>Diversisporales</taxon>
        <taxon>Diversisporaceae</taxon>
        <taxon>Diversispora</taxon>
    </lineage>
</organism>
<reference evidence="1 2" key="1">
    <citation type="submission" date="2018-08" db="EMBL/GenBank/DDBJ databases">
        <title>Genome and evolution of the arbuscular mycorrhizal fungus Diversispora epigaea (formerly Glomus versiforme) and its bacterial endosymbionts.</title>
        <authorList>
            <person name="Sun X."/>
            <person name="Fei Z."/>
            <person name="Harrison M."/>
        </authorList>
    </citation>
    <scope>NUCLEOTIDE SEQUENCE [LARGE SCALE GENOMIC DNA]</scope>
    <source>
        <strain evidence="1 2">IT104</strain>
    </source>
</reference>
<dbReference type="EMBL" id="PQFF01000083">
    <property type="protein sequence ID" value="RHZ83853.1"/>
    <property type="molecule type" value="Genomic_DNA"/>
</dbReference>
<dbReference type="OrthoDB" id="272077at2759"/>
<evidence type="ECO:0000313" key="1">
    <source>
        <dbReference type="EMBL" id="RHZ83853.1"/>
    </source>
</evidence>
<keyword evidence="2" id="KW-1185">Reference proteome</keyword>
<sequence>MEQLFEFRSKLSEEGDSGEQYNFGECYNYGIGTTKDKENQLKEEIKTDWNHRDFEMLGKKYNLGYCCQYGIGTIIYTN</sequence>
<evidence type="ECO:0000313" key="2">
    <source>
        <dbReference type="Proteomes" id="UP000266861"/>
    </source>
</evidence>
<dbReference type="AlphaFoldDB" id="A0A397JFW1"/>
<proteinExistence type="predicted"/>
<dbReference type="Gene3D" id="1.25.40.10">
    <property type="entry name" value="Tetratricopeptide repeat domain"/>
    <property type="match status" value="1"/>
</dbReference>